<dbReference type="Pfam" id="PF03683">
    <property type="entry name" value="UPF0175"/>
    <property type="match status" value="1"/>
</dbReference>
<accession>A0ABU2GKP5</accession>
<keyword evidence="3" id="KW-1185">Reference proteome</keyword>
<proteinExistence type="predicted"/>
<feature type="region of interest" description="Disordered" evidence="1">
    <location>
        <begin position="52"/>
        <end position="75"/>
    </location>
</feature>
<organism evidence="2 3">
    <name type="scientific">Halogeometricum salsisoli</name>
    <dbReference type="NCBI Taxonomy" id="2950536"/>
    <lineage>
        <taxon>Archaea</taxon>
        <taxon>Methanobacteriati</taxon>
        <taxon>Methanobacteriota</taxon>
        <taxon>Stenosarchaea group</taxon>
        <taxon>Halobacteria</taxon>
        <taxon>Halobacteriales</taxon>
        <taxon>Haloferacaceae</taxon>
        <taxon>Halogeometricum</taxon>
    </lineage>
</organism>
<evidence type="ECO:0000313" key="2">
    <source>
        <dbReference type="EMBL" id="MDS0301397.1"/>
    </source>
</evidence>
<comment type="caution">
    <text evidence="2">The sequence shown here is derived from an EMBL/GenBank/DDBJ whole genome shotgun (WGS) entry which is preliminary data.</text>
</comment>
<dbReference type="EMBL" id="JAMQOP010000007">
    <property type="protein sequence ID" value="MDS0301397.1"/>
    <property type="molecule type" value="Genomic_DNA"/>
</dbReference>
<dbReference type="InterPro" id="IPR005368">
    <property type="entry name" value="UPF0175"/>
</dbReference>
<dbReference type="RefSeq" id="WP_310926294.1">
    <property type="nucleotide sequence ID" value="NZ_JAMQOP010000007.1"/>
</dbReference>
<feature type="compositionally biased region" description="Basic and acidic residues" evidence="1">
    <location>
        <begin position="52"/>
        <end position="62"/>
    </location>
</feature>
<evidence type="ECO:0000256" key="1">
    <source>
        <dbReference type="SAM" id="MobiDB-lite"/>
    </source>
</evidence>
<name>A0ABU2GKP5_9EURY</name>
<reference evidence="2 3" key="1">
    <citation type="submission" date="2022-06" db="EMBL/GenBank/DDBJ databases">
        <title>Halogeometricum sp. a new haloarchaeum isolate from saline soil.</title>
        <authorList>
            <person name="Strakova D."/>
            <person name="Galisteo C."/>
            <person name="Sanchez-Porro C."/>
            <person name="Ventosa A."/>
        </authorList>
    </citation>
    <scope>NUCLEOTIDE SEQUENCE [LARGE SCALE GENOMIC DNA]</scope>
    <source>
        <strain evidence="2 3">S1BR25-6</strain>
    </source>
</reference>
<gene>
    <name evidence="2" type="ORF">NDI76_21955</name>
</gene>
<evidence type="ECO:0000313" key="3">
    <source>
        <dbReference type="Proteomes" id="UP001257060"/>
    </source>
</evidence>
<protein>
    <submittedName>
        <fullName evidence="2">UPF0175 family protein</fullName>
    </submittedName>
</protein>
<sequence length="75" mass="7976">MGTRVDSGGGGNNDLAEAIGLFILGEISLGKAAEHAGVSRWEMESILKDAGVDRRYGPRSQDELDDEVTTALNLE</sequence>
<dbReference type="Proteomes" id="UP001257060">
    <property type="component" value="Unassembled WGS sequence"/>
</dbReference>